<gene>
    <name evidence="2" type="ORF">OEA41_007996</name>
</gene>
<evidence type="ECO:0000313" key="2">
    <source>
        <dbReference type="EMBL" id="KAK3176671.1"/>
    </source>
</evidence>
<proteinExistence type="predicted"/>
<sequence>MVASSPSLSPVLITGGCGFIGSHLIEHLHAIDPSCEIHVIDNYTSRTFLPSVKYYMYDVSAANAVDLVMLEAKPRTIFHIACPDSMVVDPELFERVNVGGTRNLLASATKVGTVQAFVFTSTSSVIHDNVSDLIDADETLPILRPPFQKRIYTLTKATAEEEIIAANRKDGDRSMLTVSLRPCTAIGERDTICLGKMISRAEEGKMKFQMGNGKNIYDFMYVGNLVDAHVLAARALVKAYGKPPPPAEQRVDGENINITNDERVLFWDLARNVSAAAGHPVKKEEIIVIPAWVGLCMAWVSEWVTWVRGVQPPTMTLEAVHFSIINRTLNIDKAKRVLGYRPMVSIDEGIKRGVGWYMENRGSSE</sequence>
<dbReference type="GO" id="GO:0006694">
    <property type="term" value="P:steroid biosynthetic process"/>
    <property type="evidence" value="ECO:0007669"/>
    <property type="project" value="InterPro"/>
</dbReference>
<feature type="domain" description="3-beta hydroxysteroid dehydrogenase/isomerase" evidence="1">
    <location>
        <begin position="12"/>
        <end position="283"/>
    </location>
</feature>
<name>A0AAD9ZDQ7_9LECA</name>
<dbReference type="Proteomes" id="UP001276659">
    <property type="component" value="Unassembled WGS sequence"/>
</dbReference>
<dbReference type="EMBL" id="JASNWA010000004">
    <property type="protein sequence ID" value="KAK3176671.1"/>
    <property type="molecule type" value="Genomic_DNA"/>
</dbReference>
<evidence type="ECO:0000259" key="1">
    <source>
        <dbReference type="Pfam" id="PF01073"/>
    </source>
</evidence>
<dbReference type="GO" id="GO:0016616">
    <property type="term" value="F:oxidoreductase activity, acting on the CH-OH group of donors, NAD or NADP as acceptor"/>
    <property type="evidence" value="ECO:0007669"/>
    <property type="project" value="InterPro"/>
</dbReference>
<evidence type="ECO:0000313" key="3">
    <source>
        <dbReference type="Proteomes" id="UP001276659"/>
    </source>
</evidence>
<protein>
    <recommendedName>
        <fullName evidence="1">3-beta hydroxysteroid dehydrogenase/isomerase domain-containing protein</fullName>
    </recommendedName>
</protein>
<accession>A0AAD9ZDQ7</accession>
<reference evidence="2" key="1">
    <citation type="submission" date="2022-11" db="EMBL/GenBank/DDBJ databases">
        <title>Chromosomal genome sequence assembly and mating type (MAT) locus characterization of the leprose asexual lichenized fungus Lepraria neglecta (Nyl.) Erichsen.</title>
        <authorList>
            <person name="Allen J.L."/>
            <person name="Pfeffer B."/>
        </authorList>
    </citation>
    <scope>NUCLEOTIDE SEQUENCE</scope>
    <source>
        <strain evidence="2">Allen 5258</strain>
    </source>
</reference>
<dbReference type="InterPro" id="IPR002225">
    <property type="entry name" value="3Beta_OHSteriod_DH/Estase"/>
</dbReference>
<dbReference type="Pfam" id="PF01073">
    <property type="entry name" value="3Beta_HSD"/>
    <property type="match status" value="1"/>
</dbReference>
<dbReference type="AlphaFoldDB" id="A0AAD9ZDQ7"/>
<dbReference type="PANTHER" id="PTHR43000">
    <property type="entry name" value="DTDP-D-GLUCOSE 4,6-DEHYDRATASE-RELATED"/>
    <property type="match status" value="1"/>
</dbReference>
<dbReference type="Gene3D" id="3.40.50.720">
    <property type="entry name" value="NAD(P)-binding Rossmann-like Domain"/>
    <property type="match status" value="1"/>
</dbReference>
<comment type="caution">
    <text evidence="2">The sequence shown here is derived from an EMBL/GenBank/DDBJ whole genome shotgun (WGS) entry which is preliminary data.</text>
</comment>
<dbReference type="SUPFAM" id="SSF51735">
    <property type="entry name" value="NAD(P)-binding Rossmann-fold domains"/>
    <property type="match status" value="1"/>
</dbReference>
<keyword evidence="3" id="KW-1185">Reference proteome</keyword>
<dbReference type="InterPro" id="IPR036291">
    <property type="entry name" value="NAD(P)-bd_dom_sf"/>
</dbReference>
<organism evidence="2 3">
    <name type="scientific">Lepraria neglecta</name>
    <dbReference type="NCBI Taxonomy" id="209136"/>
    <lineage>
        <taxon>Eukaryota</taxon>
        <taxon>Fungi</taxon>
        <taxon>Dikarya</taxon>
        <taxon>Ascomycota</taxon>
        <taxon>Pezizomycotina</taxon>
        <taxon>Lecanoromycetes</taxon>
        <taxon>OSLEUM clade</taxon>
        <taxon>Lecanoromycetidae</taxon>
        <taxon>Lecanorales</taxon>
        <taxon>Lecanorineae</taxon>
        <taxon>Stereocaulaceae</taxon>
        <taxon>Lepraria</taxon>
    </lineage>
</organism>